<dbReference type="Gene3D" id="2.170.16.10">
    <property type="entry name" value="Hedgehog/Intein (Hint) domain"/>
    <property type="match status" value="1"/>
</dbReference>
<keyword evidence="1" id="KW-0175">Coiled coil</keyword>
<dbReference type="InterPro" id="IPR006141">
    <property type="entry name" value="Intein_N"/>
</dbReference>
<evidence type="ECO:0000313" key="5">
    <source>
        <dbReference type="Proteomes" id="UP000316426"/>
    </source>
</evidence>
<dbReference type="Pfam" id="PF07591">
    <property type="entry name" value="PT-HINT"/>
    <property type="match status" value="1"/>
</dbReference>
<evidence type="ECO:0000313" key="4">
    <source>
        <dbReference type="EMBL" id="QDV72575.1"/>
    </source>
</evidence>
<feature type="chain" id="PRO_5022098797" description="Hint domain-containing protein" evidence="2">
    <location>
        <begin position="25"/>
        <end position="614"/>
    </location>
</feature>
<dbReference type="SUPFAM" id="SSF51294">
    <property type="entry name" value="Hedgehog/intein (Hint) domain"/>
    <property type="match status" value="1"/>
</dbReference>
<keyword evidence="5" id="KW-1185">Reference proteome</keyword>
<dbReference type="PROSITE" id="PS50817">
    <property type="entry name" value="INTEIN_N_TER"/>
    <property type="match status" value="1"/>
</dbReference>
<protein>
    <recommendedName>
        <fullName evidence="3">Hint domain-containing protein</fullName>
    </recommendedName>
</protein>
<keyword evidence="2" id="KW-0732">Signal</keyword>
<evidence type="ECO:0000256" key="1">
    <source>
        <dbReference type="SAM" id="Coils"/>
    </source>
</evidence>
<dbReference type="GO" id="GO:0016539">
    <property type="term" value="P:intein-mediated protein splicing"/>
    <property type="evidence" value="ECO:0007669"/>
    <property type="project" value="InterPro"/>
</dbReference>
<sequence length="614" mass="67996" precursor="true">MRDCVRVLIAAPALAALVFNNAQGAPSAQSRTADDWYAQAVEATLAGDLEGRQQALDAAIEVDPQHAPSRGERGEVRDGDRWVSAWYAQRLAADDADREAYLDRLQAIDNTPAAHARMAKWCDKVGLTPEARPHLVAILNSDPDNAVALEELGLVRRDGQLLDAEVIAKADARKEELVRSAKDWEKRFRRFESKRHLDEEELGRIREELDVGAIEPIENRIAMLSQTSDPELAERLELLVQAFLKRSIALPEIEVTASLSRIAIFGGDSHRAAAIKTLESRPKFDVMPMLLSHLIAPVDSDHRITRDVQGNVIYQHRLKRENAEHDEIHDRNRTASVGVGINSAAPQGFRSYTTSEALYLAAIQARFEGVKQAIEYQTEAEITNAAVAAHNAIAEEFNSRIEEALTQVAGRSMGETPREWWEAWRRFSGYDTYDRGTERTYDVTYTHQRVTATPTYERIPPPPPGQRCECFVAGTPVWTRDGKQAIETLKAGDLVMARDPHRGGIVYRVVTETTVREPSPMVEVVAGGESIHATVGHPFWVIGSGWTMAKELSEGDILSTIDGPVVVSSVNEYENATAYNLVVEGAANYYVGEHGVLVHDNTPRVPAVGLVARR</sequence>
<reference evidence="4 5" key="1">
    <citation type="submission" date="2019-02" db="EMBL/GenBank/DDBJ databases">
        <title>Deep-cultivation of Planctomycetes and their phenomic and genomic characterization uncovers novel biology.</title>
        <authorList>
            <person name="Wiegand S."/>
            <person name="Jogler M."/>
            <person name="Boedeker C."/>
            <person name="Pinto D."/>
            <person name="Vollmers J."/>
            <person name="Rivas-Marin E."/>
            <person name="Kohn T."/>
            <person name="Peeters S.H."/>
            <person name="Heuer A."/>
            <person name="Rast P."/>
            <person name="Oberbeckmann S."/>
            <person name="Bunk B."/>
            <person name="Jeske O."/>
            <person name="Meyerdierks A."/>
            <person name="Storesund J.E."/>
            <person name="Kallscheuer N."/>
            <person name="Luecker S."/>
            <person name="Lage O.M."/>
            <person name="Pohl T."/>
            <person name="Merkel B.J."/>
            <person name="Hornburger P."/>
            <person name="Mueller R.-W."/>
            <person name="Bruemmer F."/>
            <person name="Labrenz M."/>
            <person name="Spormann A.M."/>
            <person name="Op den Camp H."/>
            <person name="Overmann J."/>
            <person name="Amann R."/>
            <person name="Jetten M.S.M."/>
            <person name="Mascher T."/>
            <person name="Medema M.H."/>
            <person name="Devos D.P."/>
            <person name="Kaster A.-K."/>
            <person name="Ovreas L."/>
            <person name="Rohde M."/>
            <person name="Galperin M.Y."/>
            <person name="Jogler C."/>
        </authorList>
    </citation>
    <scope>NUCLEOTIDE SEQUENCE [LARGE SCALE GENOMIC DNA]</scope>
    <source>
        <strain evidence="4 5">Spa11</strain>
    </source>
</reference>
<dbReference type="SUPFAM" id="SSF48452">
    <property type="entry name" value="TPR-like"/>
    <property type="match status" value="1"/>
</dbReference>
<feature type="signal peptide" evidence="2">
    <location>
        <begin position="1"/>
        <end position="24"/>
    </location>
</feature>
<evidence type="ECO:0000256" key="2">
    <source>
        <dbReference type="SAM" id="SignalP"/>
    </source>
</evidence>
<dbReference type="KEGG" id="bmei:Spa11_07540"/>
<feature type="coiled-coil region" evidence="1">
    <location>
        <begin position="167"/>
        <end position="194"/>
    </location>
</feature>
<feature type="domain" description="Hint" evidence="3">
    <location>
        <begin position="468"/>
        <end position="562"/>
    </location>
</feature>
<organism evidence="4 5">
    <name type="scientific">Botrimarina mediterranea</name>
    <dbReference type="NCBI Taxonomy" id="2528022"/>
    <lineage>
        <taxon>Bacteria</taxon>
        <taxon>Pseudomonadati</taxon>
        <taxon>Planctomycetota</taxon>
        <taxon>Planctomycetia</taxon>
        <taxon>Pirellulales</taxon>
        <taxon>Lacipirellulaceae</taxon>
        <taxon>Botrimarina</taxon>
    </lineage>
</organism>
<proteinExistence type="predicted"/>
<dbReference type="Gene3D" id="1.25.40.10">
    <property type="entry name" value="Tetratricopeptide repeat domain"/>
    <property type="match status" value="1"/>
</dbReference>
<dbReference type="SMART" id="SM00306">
    <property type="entry name" value="HintN"/>
    <property type="match status" value="1"/>
</dbReference>
<evidence type="ECO:0000259" key="3">
    <source>
        <dbReference type="SMART" id="SM00306"/>
    </source>
</evidence>
<name>A0A518K481_9BACT</name>
<dbReference type="CDD" id="cd00081">
    <property type="entry name" value="Hint"/>
    <property type="match status" value="1"/>
</dbReference>
<dbReference type="AlphaFoldDB" id="A0A518K481"/>
<dbReference type="RefSeq" id="WP_197529711.1">
    <property type="nucleotide sequence ID" value="NZ_CP036349.1"/>
</dbReference>
<dbReference type="Proteomes" id="UP000316426">
    <property type="component" value="Chromosome"/>
</dbReference>
<dbReference type="InterPro" id="IPR036844">
    <property type="entry name" value="Hint_dom_sf"/>
</dbReference>
<dbReference type="InterPro" id="IPR011990">
    <property type="entry name" value="TPR-like_helical_dom_sf"/>
</dbReference>
<dbReference type="InterPro" id="IPR003587">
    <property type="entry name" value="Hint_dom_N"/>
</dbReference>
<dbReference type="EMBL" id="CP036349">
    <property type="protein sequence ID" value="QDV72575.1"/>
    <property type="molecule type" value="Genomic_DNA"/>
</dbReference>
<gene>
    <name evidence="4" type="ORF">Spa11_07540</name>
</gene>
<accession>A0A518K481</accession>